<dbReference type="Proteomes" id="UP000060043">
    <property type="component" value="Chromosome"/>
</dbReference>
<name>A0A0U3GSH5_9CREN</name>
<proteinExistence type="predicted"/>
<dbReference type="AlphaFoldDB" id="A0A0U3GSH5"/>
<gene>
    <name evidence="2" type="ORF">ATY89_00235</name>
    <name evidence="3" type="ORF">ATZ20_03280</name>
</gene>
<dbReference type="GeneID" id="14551757"/>
<dbReference type="GO" id="GO:0016787">
    <property type="term" value="F:hydrolase activity"/>
    <property type="evidence" value="ECO:0007669"/>
    <property type="project" value="UniProtKB-KW"/>
</dbReference>
<keyword evidence="3" id="KW-0378">Hydrolase</keyword>
<dbReference type="PANTHER" id="PTHR42951">
    <property type="entry name" value="METALLO-BETA-LACTAMASE DOMAIN-CONTAINING"/>
    <property type="match status" value="1"/>
</dbReference>
<dbReference type="InterPro" id="IPR050855">
    <property type="entry name" value="NDM-1-like"/>
</dbReference>
<evidence type="ECO:0000313" key="3">
    <source>
        <dbReference type="EMBL" id="ALU31256.1"/>
    </source>
</evidence>
<dbReference type="PaxDb" id="1435377-SUSAZ_05980"/>
<dbReference type="Proteomes" id="UP000065473">
    <property type="component" value="Chromosome"/>
</dbReference>
<feature type="domain" description="Metallo-beta-lactamase" evidence="1">
    <location>
        <begin position="13"/>
        <end position="177"/>
    </location>
</feature>
<dbReference type="OrthoDB" id="197151at2157"/>
<evidence type="ECO:0000259" key="1">
    <source>
        <dbReference type="SMART" id="SM00849"/>
    </source>
</evidence>
<dbReference type="EMBL" id="CP013694">
    <property type="protein sequence ID" value="ALU28545.1"/>
    <property type="molecule type" value="Genomic_DNA"/>
</dbReference>
<protein>
    <submittedName>
        <fullName evidence="3">MBL fold metallo-hydrolase</fullName>
    </submittedName>
</protein>
<dbReference type="SMART" id="SM00849">
    <property type="entry name" value="Lactamase_B"/>
    <property type="match status" value="1"/>
</dbReference>
<dbReference type="Gene3D" id="3.60.15.10">
    <property type="entry name" value="Ribonuclease Z/Hydroxyacylglutathione hydrolase-like"/>
    <property type="match status" value="1"/>
</dbReference>
<evidence type="ECO:0000313" key="4">
    <source>
        <dbReference type="Proteomes" id="UP000060043"/>
    </source>
</evidence>
<evidence type="ECO:0000313" key="2">
    <source>
        <dbReference type="EMBL" id="ALU28545.1"/>
    </source>
</evidence>
<dbReference type="InterPro" id="IPR001279">
    <property type="entry name" value="Metallo-B-lactamas"/>
</dbReference>
<accession>A0A0U3GSH5</accession>
<dbReference type="STRING" id="1435377.SUSAZ_05980"/>
<dbReference type="PANTHER" id="PTHR42951:SF14">
    <property type="entry name" value="METALLO-BETA-LACTAMASE SUPERFAMILY PROTEIN"/>
    <property type="match status" value="1"/>
</dbReference>
<dbReference type="OMA" id="HAVFEWG"/>
<evidence type="ECO:0000313" key="5">
    <source>
        <dbReference type="Proteomes" id="UP000065473"/>
    </source>
</evidence>
<dbReference type="InterPro" id="IPR036866">
    <property type="entry name" value="RibonucZ/Hydroxyglut_hydro"/>
</dbReference>
<organism evidence="3 4">
    <name type="scientific">Sulfolobus acidocaldarius</name>
    <dbReference type="NCBI Taxonomy" id="2285"/>
    <lineage>
        <taxon>Archaea</taxon>
        <taxon>Thermoproteota</taxon>
        <taxon>Thermoprotei</taxon>
        <taxon>Sulfolobales</taxon>
        <taxon>Sulfolobaceae</taxon>
        <taxon>Sulfolobus</taxon>
    </lineage>
</organism>
<dbReference type="EMBL" id="CP013695">
    <property type="protein sequence ID" value="ALU31256.1"/>
    <property type="molecule type" value="Genomic_DNA"/>
</dbReference>
<reference evidence="4 5" key="1">
    <citation type="submission" date="2015-12" db="EMBL/GenBank/DDBJ databases">
        <title>A stable core within a dynamic pangenome in Sulfolobus acidocaldarius.</title>
        <authorList>
            <person name="Anderson R."/>
            <person name="Kouris A."/>
            <person name="Seward C."/>
            <person name="Campbell K."/>
            <person name="Whitaker R."/>
        </authorList>
    </citation>
    <scope>NUCLEOTIDE SEQUENCE [LARGE SCALE GENOMIC DNA]</scope>
    <source>
        <strain evidence="2 5">GG12-C01-09</strain>
        <strain evidence="3 4">NG05B_CO5_07</strain>
    </source>
</reference>
<sequence>MVKITKKINIIPGSPNTLIYDGRIVIDRNNPEIQGEVQLATHGHADHISGLLSNAKVKYLPKEEYWSITLQGRRMLTYGCTSLNSEIFSYDYVKENLVDLTADYKDSEVESIKLPGHTPGHTGYIVDNVLYAGDTFFGERVLQNFSVPFYIDFWSALDSIQKIKEISKSVENVVISHGPIFSLNKMIKLIDYNIEYNNKLVERVKELISTEEMTSEEIAIRLKPDISATGVLLNSITIKSMLLGLENIEYKVTPKGLVFRKKVH</sequence>
<dbReference type="RefSeq" id="WP_011278101.1">
    <property type="nucleotide sequence ID" value="NZ_BHWZ01000003.1"/>
</dbReference>
<dbReference type="SUPFAM" id="SSF56281">
    <property type="entry name" value="Metallo-hydrolase/oxidoreductase"/>
    <property type="match status" value="1"/>
</dbReference>
<dbReference type="Pfam" id="PF00753">
    <property type="entry name" value="Lactamase_B"/>
    <property type="match status" value="1"/>
</dbReference>